<dbReference type="Proteomes" id="UP000321250">
    <property type="component" value="Unassembled WGS sequence"/>
</dbReference>
<gene>
    <name evidence="1" type="ORF">FSB78_15065</name>
</gene>
<dbReference type="RefSeq" id="WP_147083396.1">
    <property type="nucleotide sequence ID" value="NZ_VOQR01000001.1"/>
</dbReference>
<keyword evidence="2" id="KW-1185">Reference proteome</keyword>
<accession>A0A5C6UHG1</accession>
<reference evidence="1 2" key="1">
    <citation type="journal article" date="2013" name="Antonie Van Leeuwenhoek">
        <title>Sphingomonas ginsenosidivorax sp. nov., with the ability to transform ginsenosides.</title>
        <authorList>
            <person name="Jin X.F."/>
            <person name="Kim J.K."/>
            <person name="Liu Q.M."/>
            <person name="Kang M.S."/>
            <person name="He D."/>
            <person name="Jin F.X."/>
            <person name="Kim S.C."/>
            <person name="Im W.T."/>
        </authorList>
    </citation>
    <scope>NUCLEOTIDE SEQUENCE [LARGE SCALE GENOMIC DNA]</scope>
    <source>
        <strain evidence="1 2">KHI67</strain>
    </source>
</reference>
<dbReference type="AlphaFoldDB" id="A0A5C6UHG1"/>
<protein>
    <submittedName>
        <fullName evidence="1">Uncharacterized protein</fullName>
    </submittedName>
</protein>
<evidence type="ECO:0000313" key="1">
    <source>
        <dbReference type="EMBL" id="TXC72119.1"/>
    </source>
</evidence>
<comment type="caution">
    <text evidence="1">The sequence shown here is derived from an EMBL/GenBank/DDBJ whole genome shotgun (WGS) entry which is preliminary data.</text>
</comment>
<evidence type="ECO:0000313" key="2">
    <source>
        <dbReference type="Proteomes" id="UP000321250"/>
    </source>
</evidence>
<dbReference type="EMBL" id="VOQR01000001">
    <property type="protein sequence ID" value="TXC72119.1"/>
    <property type="molecule type" value="Genomic_DNA"/>
</dbReference>
<sequence length="401" mass="44821">MVAAICSKIGCEQSIHVSIGRWPGGINDRGGFVIECANCGHQSYIPVSNPDDASSVTSGGRIVATWDNDIQSLSDVLDAHGLTFADELKDNMLLIPSTEPDDPQFVLEERPIYRCLACNDELERAAYDELAKSLEAINERLRSHFIYFLKGRHRVPDTIEVTLEFTCACTTYPMIFHRPFSETNPVVKNVLEFVLAGPDDAAMLTDIDGVYSRDDCVEIFKKLLLRWRARHRLVMLVVPFIGLDYRGREENRVDLWNMVLGYTDPARTLLVTRRPTYNGFVEAAKSQGIDIKALAKFNLLSPLVDELGQKGALFKQQSHAKFYAAVGRDSTEVLSGSFNIHTGKFVENLLFKTYTTKDFVARYLVPLGVVYNPDLLKAERAVLAIGIEDGQVKSFASRTVS</sequence>
<organism evidence="1 2">
    <name type="scientific">Sphingomonas ginsenosidivorax</name>
    <dbReference type="NCBI Taxonomy" id="862135"/>
    <lineage>
        <taxon>Bacteria</taxon>
        <taxon>Pseudomonadati</taxon>
        <taxon>Pseudomonadota</taxon>
        <taxon>Alphaproteobacteria</taxon>
        <taxon>Sphingomonadales</taxon>
        <taxon>Sphingomonadaceae</taxon>
        <taxon>Sphingomonas</taxon>
    </lineage>
</organism>
<name>A0A5C6UHG1_9SPHN</name>
<proteinExistence type="predicted"/>
<dbReference type="OrthoDB" id="6637030at2"/>